<organism evidence="1 2">
    <name type="scientific">Exophiala viscosa</name>
    <dbReference type="NCBI Taxonomy" id="2486360"/>
    <lineage>
        <taxon>Eukaryota</taxon>
        <taxon>Fungi</taxon>
        <taxon>Dikarya</taxon>
        <taxon>Ascomycota</taxon>
        <taxon>Pezizomycotina</taxon>
        <taxon>Eurotiomycetes</taxon>
        <taxon>Chaetothyriomycetidae</taxon>
        <taxon>Chaetothyriales</taxon>
        <taxon>Herpotrichiellaceae</taxon>
        <taxon>Exophiala</taxon>
    </lineage>
</organism>
<evidence type="ECO:0000313" key="2">
    <source>
        <dbReference type="Proteomes" id="UP001203852"/>
    </source>
</evidence>
<protein>
    <submittedName>
        <fullName evidence="1">Uncharacterized protein</fullName>
    </submittedName>
</protein>
<evidence type="ECO:0000313" key="1">
    <source>
        <dbReference type="EMBL" id="KAI1609309.1"/>
    </source>
</evidence>
<gene>
    <name evidence="1" type="ORF">EDD36DRAFT_498960</name>
</gene>
<accession>A0AAN6IB58</accession>
<dbReference type="Proteomes" id="UP001203852">
    <property type="component" value="Unassembled WGS sequence"/>
</dbReference>
<dbReference type="EMBL" id="MU404360">
    <property type="protein sequence ID" value="KAI1609309.1"/>
    <property type="molecule type" value="Genomic_DNA"/>
</dbReference>
<name>A0AAN6IB58_9EURO</name>
<keyword evidence="2" id="KW-1185">Reference proteome</keyword>
<comment type="caution">
    <text evidence="1">The sequence shown here is derived from an EMBL/GenBank/DDBJ whole genome shotgun (WGS) entry which is preliminary data.</text>
</comment>
<reference evidence="1" key="1">
    <citation type="journal article" date="2022" name="bioRxiv">
        <title>Deciphering the potential niche of two novel black yeast fungi from a biological soil crust based on their genomes, phenotypes, and melanin regulation.</title>
        <authorList>
            <consortium name="DOE Joint Genome Institute"/>
            <person name="Carr E.C."/>
            <person name="Barton Q."/>
            <person name="Grambo S."/>
            <person name="Sullivan M."/>
            <person name="Renfro C.M."/>
            <person name="Kuo A."/>
            <person name="Pangilinan J."/>
            <person name="Lipzen A."/>
            <person name="Keymanesh K."/>
            <person name="Savage E."/>
            <person name="Barry K."/>
            <person name="Grigoriev I.V."/>
            <person name="Riekhof W.R."/>
            <person name="Harris S.S."/>
        </authorList>
    </citation>
    <scope>NUCLEOTIDE SEQUENCE</scope>
    <source>
        <strain evidence="1">JF 03-4F</strain>
    </source>
</reference>
<sequence length="362" mass="40976">MSQPDDWYNIHDVDIQELTPENVSAALEGKAAIILVNMALLEDHRQSLSKEKSNDSADLKGLKKKPAMLLLWSFLDDDGTPLFSAVGRIGKDPAKQQTKLHRLFGWTAAQGHGTNEPCKYVASAQKWVDRSRQYDSHDEREETRVRNLITAHAVKPVDRLNAEHLLSKGTKPKPKGSLDFPYFRELRGTCAPRFFQMPYTKTDAQKLEDAIRNRRSEARQSSTGPAEESSWHLILRYFTFCDDFAVDEKLARDVATIVSAMRGTTVTAFDVIRVKCHSHITEEMLDSDEDSGTGWWRHPSIGIPELGECLRFGAEVMLDQELERRGISIKATYQVEHIVDIFKTALQPVVQVNDPSVRSSLR</sequence>
<dbReference type="AlphaFoldDB" id="A0AAN6IB58"/>
<proteinExistence type="predicted"/>